<dbReference type="AlphaFoldDB" id="A0A0A1UQL1"/>
<name>A0A0A1UQL1_9HYPO</name>
<dbReference type="Proteomes" id="UP000030151">
    <property type="component" value="Unassembled WGS sequence"/>
</dbReference>
<dbReference type="eggNOG" id="ENOG502SF3Q">
    <property type="taxonomic scope" value="Eukaryota"/>
</dbReference>
<comment type="caution">
    <text evidence="1">The sequence shown here is derived from an EMBL/GenBank/DDBJ whole genome shotgun (WGS) entry which is preliminary data.</text>
</comment>
<evidence type="ECO:0000313" key="1">
    <source>
        <dbReference type="EMBL" id="EXU98128.1"/>
    </source>
</evidence>
<sequence>MNRAAWDERVPFCYTEKAQQIVKPNKGASPIQDLLVTQLEHVPGNYSGGEKLKFVEASLQQGLTVLPRDTFDLVFISISSLCYVAKIKEWARIVSGLLKLGRRLFVREFHPVLLSLDDGKPDEMVINLPYFKREEPVIMDKQGTYINLGDYIFTSTRCAVFNHGIGEVVQALLHEGMRLTGLREHESALLTGA</sequence>
<dbReference type="SUPFAM" id="SSF53335">
    <property type="entry name" value="S-adenosyl-L-methionine-dependent methyltransferases"/>
    <property type="match status" value="1"/>
</dbReference>
<proteinExistence type="predicted"/>
<gene>
    <name evidence="1" type="ORF">X797_008735</name>
</gene>
<dbReference type="Gene3D" id="3.40.50.150">
    <property type="entry name" value="Vaccinia Virus protein VP39"/>
    <property type="match status" value="1"/>
</dbReference>
<dbReference type="EMBL" id="JELW01000029">
    <property type="protein sequence ID" value="EXU98128.1"/>
    <property type="molecule type" value="Genomic_DNA"/>
</dbReference>
<organism evidence="1 2">
    <name type="scientific">Metarhizium robertsii</name>
    <dbReference type="NCBI Taxonomy" id="568076"/>
    <lineage>
        <taxon>Eukaryota</taxon>
        <taxon>Fungi</taxon>
        <taxon>Dikarya</taxon>
        <taxon>Ascomycota</taxon>
        <taxon>Pezizomycotina</taxon>
        <taxon>Sordariomycetes</taxon>
        <taxon>Hypocreomycetidae</taxon>
        <taxon>Hypocreales</taxon>
        <taxon>Clavicipitaceae</taxon>
        <taxon>Metarhizium</taxon>
    </lineage>
</organism>
<dbReference type="InterPro" id="IPR029063">
    <property type="entry name" value="SAM-dependent_MTases_sf"/>
</dbReference>
<evidence type="ECO:0000313" key="2">
    <source>
        <dbReference type="Proteomes" id="UP000030151"/>
    </source>
</evidence>
<dbReference type="HOGENOM" id="CLU_121542_0_0_1"/>
<accession>A0A0A1UQL1</accession>
<reference evidence="1 2" key="1">
    <citation type="submission" date="2014-02" db="EMBL/GenBank/DDBJ databases">
        <title>The genome sequence of the entomopathogenic fungus Metarhizium robertsii ARSEF 2575.</title>
        <authorList>
            <person name="Giuliano Garisto Donzelli B."/>
            <person name="Roe B.A."/>
            <person name="Macmil S.L."/>
            <person name="Krasnoff S.B."/>
            <person name="Gibson D.M."/>
        </authorList>
    </citation>
    <scope>NUCLEOTIDE SEQUENCE [LARGE SCALE GENOMIC DNA]</scope>
    <source>
        <strain evidence="1 2">ARSEF 2575</strain>
    </source>
</reference>
<protein>
    <submittedName>
        <fullName evidence="1">Uncharacterized protein</fullName>
    </submittedName>
</protein>